<proteinExistence type="predicted"/>
<dbReference type="InterPro" id="IPR058240">
    <property type="entry name" value="rSAM_sf"/>
</dbReference>
<dbReference type="PROSITE" id="PS51918">
    <property type="entry name" value="RADICAL_SAM"/>
    <property type="match status" value="1"/>
</dbReference>
<dbReference type="CDD" id="cd01335">
    <property type="entry name" value="Radical_SAM"/>
    <property type="match status" value="1"/>
</dbReference>
<dbReference type="InterPro" id="IPR023867">
    <property type="entry name" value="Sulphatase_maturase_rSAM"/>
</dbReference>
<sequence>MSNQTNKDNKDYFDHLIYMRVYEGCNLHCKHCFIPANPKKMSIDKVKEVRDSLKGFAKPGDVLLFQWHGGEPTARGVRFFKEALELINELSDTYVIKHGIQTNLINYNEKWRDIYLEYFGGRIGVSWDAKIRLMKKEDPDSNAEYERIFFQNLERLISDGVEPCIVVTGTKTLFETLNKPKDFFQFFIEKGVKEIHIEKLTKTGNAIDNWNELGLTHLEYAEYMSKLLKYYVRIKNSDLDFYASPFDGYIDSVASMDTPKPKGYGCNSGKCDTAFHTVDSNGYTAGCTALTTNEQSSNSNNVSFNKKIIVRRKEKTLNCFDCEFKSICNSGCATEKTFDGSGGCSGGYLIYKAAKDVIAKGLV</sequence>
<evidence type="ECO:0000256" key="1">
    <source>
        <dbReference type="ARBA" id="ARBA00001966"/>
    </source>
</evidence>
<keyword evidence="3" id="KW-0479">Metal-binding</keyword>
<dbReference type="Gene3D" id="3.20.20.70">
    <property type="entry name" value="Aldolase class I"/>
    <property type="match status" value="1"/>
</dbReference>
<dbReference type="PANTHER" id="PTHR43273:SF8">
    <property type="entry name" value="RADICAL SAM DOMAIN PROTEIN"/>
    <property type="match status" value="1"/>
</dbReference>
<reference evidence="7 8" key="1">
    <citation type="submission" date="2019-09" db="EMBL/GenBank/DDBJ databases">
        <authorList>
            <person name="Kritzky A."/>
            <person name="Schelkanova E.Y."/>
            <person name="Alkhova Z.V."/>
            <person name="Smirnova N.I."/>
        </authorList>
    </citation>
    <scope>NUCLEOTIDE SEQUENCE [LARGE SCALE GENOMIC DNA]</scope>
    <source>
        <strain evidence="7 8">M1526</strain>
    </source>
</reference>
<dbReference type="SFLD" id="SFLDS00029">
    <property type="entry name" value="Radical_SAM"/>
    <property type="match status" value="1"/>
</dbReference>
<evidence type="ECO:0000256" key="2">
    <source>
        <dbReference type="ARBA" id="ARBA00022691"/>
    </source>
</evidence>
<dbReference type="Proteomes" id="UP000323225">
    <property type="component" value="Unassembled WGS sequence"/>
</dbReference>
<accession>A0A5B1C3M6</accession>
<dbReference type="SUPFAM" id="SSF102114">
    <property type="entry name" value="Radical SAM enzymes"/>
    <property type="match status" value="1"/>
</dbReference>
<gene>
    <name evidence="7" type="ORF">F0M16_10575</name>
</gene>
<protein>
    <submittedName>
        <fullName evidence="7">Radical SAM protein</fullName>
    </submittedName>
</protein>
<feature type="domain" description="Radical SAM core" evidence="6">
    <location>
        <begin position="11"/>
        <end position="233"/>
    </location>
</feature>
<evidence type="ECO:0000256" key="3">
    <source>
        <dbReference type="ARBA" id="ARBA00022723"/>
    </source>
</evidence>
<dbReference type="Pfam" id="PF04055">
    <property type="entry name" value="Radical_SAM"/>
    <property type="match status" value="1"/>
</dbReference>
<dbReference type="AlphaFoldDB" id="A0A5B1C3M6"/>
<evidence type="ECO:0000313" key="7">
    <source>
        <dbReference type="EMBL" id="KAA1254702.1"/>
    </source>
</evidence>
<evidence type="ECO:0000256" key="5">
    <source>
        <dbReference type="ARBA" id="ARBA00023014"/>
    </source>
</evidence>
<dbReference type="EMBL" id="VUAA01000010">
    <property type="protein sequence ID" value="KAA1254702.1"/>
    <property type="molecule type" value="Genomic_DNA"/>
</dbReference>
<keyword evidence="5" id="KW-0411">Iron-sulfur</keyword>
<comment type="caution">
    <text evidence="7">The sequence shown here is derived from an EMBL/GenBank/DDBJ whole genome shotgun (WGS) entry which is preliminary data.</text>
</comment>
<dbReference type="GO" id="GO:0016491">
    <property type="term" value="F:oxidoreductase activity"/>
    <property type="evidence" value="ECO:0007669"/>
    <property type="project" value="InterPro"/>
</dbReference>
<dbReference type="SFLD" id="SFLDG01067">
    <property type="entry name" value="SPASM/twitch_domain_containing"/>
    <property type="match status" value="1"/>
</dbReference>
<keyword evidence="2" id="KW-0949">S-adenosyl-L-methionine</keyword>
<dbReference type="PANTHER" id="PTHR43273">
    <property type="entry name" value="ANAEROBIC SULFATASE-MATURATING ENZYME HOMOLOG ASLB-RELATED"/>
    <property type="match status" value="1"/>
</dbReference>
<evidence type="ECO:0000259" key="6">
    <source>
        <dbReference type="PROSITE" id="PS51918"/>
    </source>
</evidence>
<dbReference type="InterPro" id="IPR007197">
    <property type="entry name" value="rSAM"/>
</dbReference>
<dbReference type="GO" id="GO:0046872">
    <property type="term" value="F:metal ion binding"/>
    <property type="evidence" value="ECO:0007669"/>
    <property type="project" value="UniProtKB-KW"/>
</dbReference>
<comment type="cofactor">
    <cofactor evidence="1">
        <name>[4Fe-4S] cluster</name>
        <dbReference type="ChEBI" id="CHEBI:49883"/>
    </cofactor>
</comment>
<dbReference type="GO" id="GO:0051536">
    <property type="term" value="F:iron-sulfur cluster binding"/>
    <property type="evidence" value="ECO:0007669"/>
    <property type="project" value="UniProtKB-KW"/>
</dbReference>
<keyword evidence="4" id="KW-0408">Iron</keyword>
<evidence type="ECO:0000313" key="8">
    <source>
        <dbReference type="Proteomes" id="UP000323225"/>
    </source>
</evidence>
<dbReference type="InterPro" id="IPR013785">
    <property type="entry name" value="Aldolase_TIM"/>
</dbReference>
<name>A0A5B1C3M6_VIBCL</name>
<organism evidence="7 8">
    <name type="scientific">Vibrio cholerae</name>
    <dbReference type="NCBI Taxonomy" id="666"/>
    <lineage>
        <taxon>Bacteria</taxon>
        <taxon>Pseudomonadati</taxon>
        <taxon>Pseudomonadota</taxon>
        <taxon>Gammaproteobacteria</taxon>
        <taxon>Vibrionales</taxon>
        <taxon>Vibrionaceae</taxon>
        <taxon>Vibrio</taxon>
    </lineage>
</organism>
<evidence type="ECO:0000256" key="4">
    <source>
        <dbReference type="ARBA" id="ARBA00023004"/>
    </source>
</evidence>